<dbReference type="PaxDb" id="29760-VIT_19s0014g05410.t01"/>
<accession>E0CT77</accession>
<sequence>MLRLKFVEFPSISLRRSESDSLNSVRFVFGVPAMEEAEKKKDEDENEERWGWRQWW</sequence>
<dbReference type="EMBL" id="FN595229">
    <property type="protein sequence ID" value="CBI20526.3"/>
    <property type="molecule type" value="Genomic_DNA"/>
</dbReference>
<keyword evidence="2" id="KW-1185">Reference proteome</keyword>
<dbReference type="Proteomes" id="UP000009183">
    <property type="component" value="Chromosome 19"/>
</dbReference>
<proteinExistence type="predicted"/>
<reference evidence="2" key="1">
    <citation type="journal article" date="2007" name="Nature">
        <title>The grapevine genome sequence suggests ancestral hexaploidization in major angiosperm phyla.</title>
        <authorList>
            <consortium name="The French-Italian Public Consortium for Grapevine Genome Characterization."/>
            <person name="Jaillon O."/>
            <person name="Aury J.-M."/>
            <person name="Noel B."/>
            <person name="Policriti A."/>
            <person name="Clepet C."/>
            <person name="Casagrande A."/>
            <person name="Choisne N."/>
            <person name="Aubourg S."/>
            <person name="Vitulo N."/>
            <person name="Jubin C."/>
            <person name="Vezzi A."/>
            <person name="Legeai F."/>
            <person name="Hugueney P."/>
            <person name="Dasilva C."/>
            <person name="Horner D."/>
            <person name="Mica E."/>
            <person name="Jublot D."/>
            <person name="Poulain J."/>
            <person name="Bruyere C."/>
            <person name="Billault A."/>
            <person name="Segurens B."/>
            <person name="Gouyvenoux M."/>
            <person name="Ugarte E."/>
            <person name="Cattonaro F."/>
            <person name="Anthouard V."/>
            <person name="Vico V."/>
            <person name="Del Fabbro C."/>
            <person name="Alaux M."/>
            <person name="Di Gaspero G."/>
            <person name="Dumas V."/>
            <person name="Felice N."/>
            <person name="Paillard S."/>
            <person name="Juman I."/>
            <person name="Moroldo M."/>
            <person name="Scalabrin S."/>
            <person name="Canaguier A."/>
            <person name="Le Clainche I."/>
            <person name="Malacrida G."/>
            <person name="Durand E."/>
            <person name="Pesole G."/>
            <person name="Laucou V."/>
            <person name="Chatelet P."/>
            <person name="Merdinoglu D."/>
            <person name="Delledonne M."/>
            <person name="Pezzotti M."/>
            <person name="Lecharny A."/>
            <person name="Scarpelli C."/>
            <person name="Artiguenave F."/>
            <person name="Pe M.E."/>
            <person name="Valle G."/>
            <person name="Morgante M."/>
            <person name="Caboche M."/>
            <person name="Adam-Blondon A.-F."/>
            <person name="Weissenbach J."/>
            <person name="Quetier F."/>
            <person name="Wincker P."/>
        </authorList>
    </citation>
    <scope>NUCLEOTIDE SEQUENCE [LARGE SCALE GENOMIC DNA]</scope>
    <source>
        <strain evidence="2">cv. Pinot noir / PN40024</strain>
    </source>
</reference>
<gene>
    <name evidence="1" type="ordered locus">VIT_19s0014g05410</name>
</gene>
<organism evidence="1 2">
    <name type="scientific">Vitis vinifera</name>
    <name type="common">Grape</name>
    <dbReference type="NCBI Taxonomy" id="29760"/>
    <lineage>
        <taxon>Eukaryota</taxon>
        <taxon>Viridiplantae</taxon>
        <taxon>Streptophyta</taxon>
        <taxon>Embryophyta</taxon>
        <taxon>Tracheophyta</taxon>
        <taxon>Spermatophyta</taxon>
        <taxon>Magnoliopsida</taxon>
        <taxon>eudicotyledons</taxon>
        <taxon>Gunneridae</taxon>
        <taxon>Pentapetalae</taxon>
        <taxon>rosids</taxon>
        <taxon>Vitales</taxon>
        <taxon>Vitaceae</taxon>
        <taxon>Viteae</taxon>
        <taxon>Vitis</taxon>
    </lineage>
</organism>
<evidence type="ECO:0000313" key="2">
    <source>
        <dbReference type="Proteomes" id="UP000009183"/>
    </source>
</evidence>
<dbReference type="InParanoid" id="E0CT77"/>
<protein>
    <submittedName>
        <fullName evidence="1">Uncharacterized protein</fullName>
    </submittedName>
</protein>
<name>E0CT77_VITVI</name>
<dbReference type="HOGENOM" id="CLU_3018197_0_0_1"/>
<dbReference type="AlphaFoldDB" id="E0CT77"/>
<evidence type="ECO:0000313" key="1">
    <source>
        <dbReference type="EMBL" id="CBI20526.3"/>
    </source>
</evidence>